<proteinExistence type="inferred from homology"/>
<reference evidence="8 9" key="1">
    <citation type="submission" date="2019-10" db="EMBL/GenBank/DDBJ databases">
        <title>XDR Pseudomonas monteilii producing IMP-16 from LCR.</title>
        <authorList>
            <person name="Ballaben A."/>
            <person name="Doi Y."/>
        </authorList>
    </citation>
    <scope>NUCLEOTIDE SEQUENCE [LARGE SCALE GENOMIC DNA]</scope>
    <source>
        <strain evidence="8 9">597/14</strain>
    </source>
</reference>
<keyword evidence="4" id="KW-0540">Nuclease</keyword>
<evidence type="ECO:0000256" key="2">
    <source>
        <dbReference type="ARBA" id="ARBA00009260"/>
    </source>
</evidence>
<dbReference type="GO" id="GO:0016787">
    <property type="term" value="F:hydrolase activity"/>
    <property type="evidence" value="ECO:0007669"/>
    <property type="project" value="UniProtKB-KW"/>
</dbReference>
<evidence type="ECO:0000313" key="9">
    <source>
        <dbReference type="Proteomes" id="UP000440965"/>
    </source>
</evidence>
<evidence type="ECO:0000259" key="7">
    <source>
        <dbReference type="Pfam" id="PF05840"/>
    </source>
</evidence>
<keyword evidence="5 8" id="KW-0255">Endonuclease</keyword>
<evidence type="ECO:0000256" key="1">
    <source>
        <dbReference type="ARBA" id="ARBA00003293"/>
    </source>
</evidence>
<dbReference type="GO" id="GO:0006260">
    <property type="term" value="P:DNA replication"/>
    <property type="evidence" value="ECO:0007669"/>
    <property type="project" value="UniProtKB-KW"/>
</dbReference>
<dbReference type="Proteomes" id="UP000440965">
    <property type="component" value="Unassembled WGS sequence"/>
</dbReference>
<dbReference type="GO" id="GO:0004519">
    <property type="term" value="F:endonuclease activity"/>
    <property type="evidence" value="ECO:0007669"/>
    <property type="project" value="UniProtKB-KW"/>
</dbReference>
<dbReference type="AlphaFoldDB" id="A0A7X3F512"/>
<name>A0A7X3F512_9PSED</name>
<evidence type="ECO:0000313" key="8">
    <source>
        <dbReference type="EMBL" id="MVF51315.1"/>
    </source>
</evidence>
<keyword evidence="3" id="KW-0235">DNA replication</keyword>
<evidence type="ECO:0000256" key="3">
    <source>
        <dbReference type="ARBA" id="ARBA00022705"/>
    </source>
</evidence>
<keyword evidence="6" id="KW-0378">Hydrolase</keyword>
<protein>
    <submittedName>
        <fullName evidence="8">Replication endonuclease</fullName>
    </submittedName>
</protein>
<evidence type="ECO:0000256" key="4">
    <source>
        <dbReference type="ARBA" id="ARBA00022722"/>
    </source>
</evidence>
<evidence type="ECO:0000256" key="6">
    <source>
        <dbReference type="ARBA" id="ARBA00022801"/>
    </source>
</evidence>
<sequence>MQFIPGQLYDSKCDFDIYYKERALQYELKFIIDKKRAELNSIRKLHDEASKEKKKDLLKDIASLKSRINWVADTPEYRCWVIQEKLIMTVEDSIKDVVDGVSLVFSHIQAKLENKIKASSFSARFEGKGDFIESIYSLVNLDTQIGYGIRVRDITGTNIRAKVANIIEKSKLKHQIKRIQQQKSELKKLSLGMIGAGCKYEVCSSELVKNRLADEARQIEYIKGQYLVYDNNKRVPLSEVISTEKQRFAELFIQVTSLDAHAQSMGHKPLFVTFTAPARFHPKPSKGVSSWDGSTPKESNEYLTKLWNAFRKDINRYKIDLSGFWSVEPHKDQCFHRHALMYVSKQQLDKLIELINKHFKHSENAVRIEEIDTKKSKATSYVMKYLTKSFDMEFQLKGGILNMDKMDVSNHMKVRAATALWRVRRYGIFGVKNTLSLWRELKRKPFLKGASDTIDKAFKFVGVNDFVGFSKFVHGKLKITKSFIEVPIMSRGLFGVFYTNKLTEKYILDLETNEVVDIKSKCMIVREADA</sequence>
<comment type="function">
    <text evidence="1">Possible endonuclease which induces a single-strand cut and initiates DNA replication.</text>
</comment>
<dbReference type="InterPro" id="IPR008766">
    <property type="entry name" value="Replication_gene_A-like"/>
</dbReference>
<organism evidence="8 9">
    <name type="scientific">Pseudomonas monteilii</name>
    <dbReference type="NCBI Taxonomy" id="76759"/>
    <lineage>
        <taxon>Bacteria</taxon>
        <taxon>Pseudomonadati</taxon>
        <taxon>Pseudomonadota</taxon>
        <taxon>Gammaproteobacteria</taxon>
        <taxon>Pseudomonadales</taxon>
        <taxon>Pseudomonadaceae</taxon>
        <taxon>Pseudomonas</taxon>
    </lineage>
</organism>
<feature type="domain" description="Replication gene A protein-like" evidence="7">
    <location>
        <begin position="154"/>
        <end position="392"/>
    </location>
</feature>
<comment type="caution">
    <text evidence="8">The sequence shown here is derived from an EMBL/GenBank/DDBJ whole genome shotgun (WGS) entry which is preliminary data.</text>
</comment>
<comment type="similarity">
    <text evidence="2">Belongs to the phage GPA family.</text>
</comment>
<evidence type="ECO:0000256" key="5">
    <source>
        <dbReference type="ARBA" id="ARBA00022759"/>
    </source>
</evidence>
<dbReference type="RefSeq" id="WP_156867727.1">
    <property type="nucleotide sequence ID" value="NZ_WEIK01000018.1"/>
</dbReference>
<dbReference type="Pfam" id="PF05840">
    <property type="entry name" value="Phage_GPA"/>
    <property type="match status" value="1"/>
</dbReference>
<dbReference type="EMBL" id="WEIK01000018">
    <property type="protein sequence ID" value="MVF51315.1"/>
    <property type="molecule type" value="Genomic_DNA"/>
</dbReference>
<gene>
    <name evidence="8" type="ORF">F9Z43_18785</name>
</gene>
<accession>A0A7X3F512</accession>